<dbReference type="EMBL" id="CYZX01000007">
    <property type="protein sequence ID" value="CUO27850.1"/>
    <property type="molecule type" value="Genomic_DNA"/>
</dbReference>
<keyword evidence="3 6" id="KW-0812">Transmembrane</keyword>
<dbReference type="InterPro" id="IPR004307">
    <property type="entry name" value="TspO_MBR"/>
</dbReference>
<dbReference type="Gene3D" id="1.20.1260.100">
    <property type="entry name" value="TspO/MBR protein"/>
    <property type="match status" value="1"/>
</dbReference>
<dbReference type="PANTHER" id="PTHR10057">
    <property type="entry name" value="PERIPHERAL-TYPE BENZODIAZEPINE RECEPTOR"/>
    <property type="match status" value="1"/>
</dbReference>
<feature type="transmembrane region" description="Helical" evidence="6">
    <location>
        <begin position="51"/>
        <end position="72"/>
    </location>
</feature>
<protein>
    <submittedName>
        <fullName evidence="7">TspO/MBR family protein</fullName>
    </submittedName>
</protein>
<dbReference type="GO" id="GO:0016020">
    <property type="term" value="C:membrane"/>
    <property type="evidence" value="ECO:0007669"/>
    <property type="project" value="UniProtKB-SubCell"/>
</dbReference>
<feature type="transmembrane region" description="Helical" evidence="6">
    <location>
        <begin position="148"/>
        <end position="168"/>
    </location>
</feature>
<dbReference type="Proteomes" id="UP000095594">
    <property type="component" value="Unassembled WGS sequence"/>
</dbReference>
<dbReference type="PANTHER" id="PTHR10057:SF0">
    <property type="entry name" value="TRANSLOCATOR PROTEIN"/>
    <property type="match status" value="1"/>
</dbReference>
<comment type="similarity">
    <text evidence="2">Belongs to the TspO/BZRP family.</text>
</comment>
<evidence type="ECO:0000313" key="7">
    <source>
        <dbReference type="EMBL" id="CUO27850.1"/>
    </source>
</evidence>
<proteinExistence type="inferred from homology"/>
<keyword evidence="5 6" id="KW-0472">Membrane</keyword>
<evidence type="ECO:0000256" key="6">
    <source>
        <dbReference type="SAM" id="Phobius"/>
    </source>
</evidence>
<dbReference type="FunFam" id="1.20.1260.100:FF:000001">
    <property type="entry name" value="translocator protein 2"/>
    <property type="match status" value="1"/>
</dbReference>
<dbReference type="CDD" id="cd15904">
    <property type="entry name" value="TSPO_MBR"/>
    <property type="match status" value="1"/>
</dbReference>
<dbReference type="Pfam" id="PF03073">
    <property type="entry name" value="TspO_MBR"/>
    <property type="match status" value="1"/>
</dbReference>
<feature type="transmembrane region" description="Helical" evidence="6">
    <location>
        <begin position="180"/>
        <end position="201"/>
    </location>
</feature>
<dbReference type="OrthoDB" id="9795496at2"/>
<evidence type="ECO:0000256" key="5">
    <source>
        <dbReference type="ARBA" id="ARBA00023136"/>
    </source>
</evidence>
<feature type="transmembrane region" description="Helical" evidence="6">
    <location>
        <begin position="92"/>
        <end position="113"/>
    </location>
</feature>
<evidence type="ECO:0000313" key="8">
    <source>
        <dbReference type="Proteomes" id="UP000095594"/>
    </source>
</evidence>
<reference evidence="7 8" key="1">
    <citation type="submission" date="2015-09" db="EMBL/GenBank/DDBJ databases">
        <authorList>
            <consortium name="Pathogen Informatics"/>
        </authorList>
    </citation>
    <scope>NUCLEOTIDE SEQUENCE [LARGE SCALE GENOMIC DNA]</scope>
    <source>
        <strain evidence="7 8">2789STDY5834856</strain>
    </source>
</reference>
<keyword evidence="4 6" id="KW-1133">Transmembrane helix</keyword>
<organism evidence="7 8">
    <name type="scientific">Clostridium disporicum</name>
    <dbReference type="NCBI Taxonomy" id="84024"/>
    <lineage>
        <taxon>Bacteria</taxon>
        <taxon>Bacillati</taxon>
        <taxon>Bacillota</taxon>
        <taxon>Clostridia</taxon>
        <taxon>Eubacteriales</taxon>
        <taxon>Clostridiaceae</taxon>
        <taxon>Clostridium</taxon>
    </lineage>
</organism>
<evidence type="ECO:0000256" key="1">
    <source>
        <dbReference type="ARBA" id="ARBA00004141"/>
    </source>
</evidence>
<gene>
    <name evidence="7" type="ORF">ERS852471_01261</name>
</gene>
<comment type="subcellular location">
    <subcellularLocation>
        <location evidence="1">Membrane</location>
        <topology evidence="1">Multi-pass membrane protein</topology>
    </subcellularLocation>
</comment>
<dbReference type="RefSeq" id="WP_084758981.1">
    <property type="nucleotide sequence ID" value="NZ_CABIXQ010000007.1"/>
</dbReference>
<name>A0A174DVD3_9CLOT</name>
<sequence length="204" mass="23693">MSKKEKKEIKHKKSINNKIEKQQKKLAKKLKKKEKGSIIGRIFKVNNKFNLVALIKNILLPLGGGLLIGFLTRNSMVVYNSLKKPIFTPPSFVFPIVWTILYILMGIAAYRVYMNNKAGKDDKGAYFYYLIQLSINFLWSIIFFNLRLYGISFIIIIILLVLIILTIIKFFKVDKIAGVLMIPYILWVSFAAVLTFFIWMLNEM</sequence>
<evidence type="ECO:0000256" key="2">
    <source>
        <dbReference type="ARBA" id="ARBA00007524"/>
    </source>
</evidence>
<accession>A0A174DVD3</accession>
<evidence type="ECO:0000256" key="4">
    <source>
        <dbReference type="ARBA" id="ARBA00022989"/>
    </source>
</evidence>
<dbReference type="InterPro" id="IPR038330">
    <property type="entry name" value="TspO/MBR-related_sf"/>
</dbReference>
<evidence type="ECO:0000256" key="3">
    <source>
        <dbReference type="ARBA" id="ARBA00022692"/>
    </source>
</evidence>
<dbReference type="AlphaFoldDB" id="A0A174DVD3"/>
<feature type="transmembrane region" description="Helical" evidence="6">
    <location>
        <begin position="125"/>
        <end position="142"/>
    </location>
</feature>
<dbReference type="GO" id="GO:0033013">
    <property type="term" value="P:tetrapyrrole metabolic process"/>
    <property type="evidence" value="ECO:0007669"/>
    <property type="project" value="UniProtKB-ARBA"/>
</dbReference>